<accession>A0A1F5PIU2</accession>
<comment type="caution">
    <text evidence="2">The sequence shown here is derived from an EMBL/GenBank/DDBJ whole genome shotgun (WGS) entry which is preliminary data.</text>
</comment>
<keyword evidence="1" id="KW-1133">Transmembrane helix</keyword>
<keyword evidence="1" id="KW-0812">Transmembrane</keyword>
<name>A0A1F5PIU2_9BACT</name>
<gene>
    <name evidence="2" type="ORF">A3E29_00105</name>
</gene>
<evidence type="ECO:0000256" key="1">
    <source>
        <dbReference type="SAM" id="Phobius"/>
    </source>
</evidence>
<proteinExistence type="predicted"/>
<reference evidence="2 3" key="1">
    <citation type="journal article" date="2016" name="Nat. Commun.">
        <title>Thousands of microbial genomes shed light on interconnected biogeochemical processes in an aquifer system.</title>
        <authorList>
            <person name="Anantharaman K."/>
            <person name="Brown C.T."/>
            <person name="Hug L.A."/>
            <person name="Sharon I."/>
            <person name="Castelle C.J."/>
            <person name="Probst A.J."/>
            <person name="Thomas B.C."/>
            <person name="Singh A."/>
            <person name="Wilkins M.J."/>
            <person name="Karaoz U."/>
            <person name="Brodie E.L."/>
            <person name="Williams K.H."/>
            <person name="Hubbard S.S."/>
            <person name="Banfield J.F."/>
        </authorList>
    </citation>
    <scope>NUCLEOTIDE SEQUENCE [LARGE SCALE GENOMIC DNA]</scope>
</reference>
<feature type="transmembrane region" description="Helical" evidence="1">
    <location>
        <begin position="152"/>
        <end position="171"/>
    </location>
</feature>
<evidence type="ECO:0008006" key="4">
    <source>
        <dbReference type="Google" id="ProtNLM"/>
    </source>
</evidence>
<protein>
    <recommendedName>
        <fullName evidence="4">Baseplate protein J-like domain-containing protein</fullName>
    </recommendedName>
</protein>
<evidence type="ECO:0000313" key="2">
    <source>
        <dbReference type="EMBL" id="OGE89779.1"/>
    </source>
</evidence>
<dbReference type="Proteomes" id="UP000177682">
    <property type="component" value="Unassembled WGS sequence"/>
</dbReference>
<organism evidence="2 3">
    <name type="scientific">Candidatus Doudnabacteria bacterium RIFCSPHIGHO2_12_FULL_48_16</name>
    <dbReference type="NCBI Taxonomy" id="1817838"/>
    <lineage>
        <taxon>Bacteria</taxon>
        <taxon>Candidatus Doudnaibacteriota</taxon>
    </lineage>
</organism>
<evidence type="ECO:0000313" key="3">
    <source>
        <dbReference type="Proteomes" id="UP000177682"/>
    </source>
</evidence>
<keyword evidence="1" id="KW-0472">Membrane</keyword>
<dbReference type="AlphaFoldDB" id="A0A1F5PIU2"/>
<sequence>MATPIIKLGKKDDIASVVKRIKDLREREVIFELESGSALLRSSDNLKLMKRTGEALGKKIRVTTDDEIGKILAKKAGVLLGDLEVKMPKGGIRVARSDVKPRFSDILGGSRIPSRAVGRVVEKANAFAVPKISMPTLPKFNWNFGEHKTVKIFLAALAGLIVVCFALAIWLPKATITLMARSESITRDFEIVVDKTVAQADPDNLEIPGFVVEKEKSKTESFPATGKESVGLKAAGAVTLYNFTNNTLTLKASTTTLVANGQKYKFTHDVTGLKPTQGTQAKPDLASLIPPVPIVADSGGESSNMPPGTKFEVVNAALGNQNVYAINQTAITGGKTTTSATVFSQQDFDNAVASMVNAIVAEAAAEASETAGGTIQLVDSGLVKTVLAKTANKEIGDPAENFNMTVIAKISGLGFRQQDVIDVVVSKIKQVLSADKYLADEGKNTYTATYKTIDSAGGQGVLAVHFETTAAYKVDSNNLSKLLAGKNESEIKEILLSKPEVDTVKVEFWPKWLTYKAPRFNGKIYIETKLSQ</sequence>
<dbReference type="EMBL" id="MFEY01000008">
    <property type="protein sequence ID" value="OGE89779.1"/>
    <property type="molecule type" value="Genomic_DNA"/>
</dbReference>